<proteinExistence type="predicted"/>
<keyword evidence="4" id="KW-1185">Reference proteome</keyword>
<sequence>MGFTPLSRLSYLTSILALTLPTLVSSSPPSCRFASQYTPSQILSSPQSFENDLLYWEGKFHQHNVSYNALNGMTFDGTGDPGAVRWILSGEGVSDNGLNDVEKARNVAVGILEKKWESYRTFNETFPGFGGFLPWFAHSEFTPLTPTWDWNNRVPALDNGENIWGIYATIEALQRVGKKRYTDLANKWEGYLNYLKTTAARVFYHGSGQICAVAAINNQSLTVDHPDQSYTCEGLGSGGNPFIDDPYEGQSFMFFLYLFGSLNQTDKTALLEFKRPQLVSVDWAMQGYQNVSVQKGFWFSAHENWGWMQLPYTDIPLMRNLYENMERARTCDSHAKRLPGMFASINNSTDQNGEIIGYISNAGIPAIANQTVQELDVITPYSTMNTMIVNKTVGLLWWYNMAKARRMQSMFYDQPPPLLALLIELVNIDLYGSSESTRIDGTATSAFVSWDSKVTTVNGLLGGVASLVRARMQRQGVYEEFIRVVTEEYGRVFSSPLKGTSQGFCLPDIEVEDVGLVDFTTCQV</sequence>
<dbReference type="Pfam" id="PF26157">
    <property type="entry name" value="SGL_GH162"/>
    <property type="match status" value="2"/>
</dbReference>
<reference evidence="3" key="1">
    <citation type="submission" date="2022-07" db="EMBL/GenBank/DDBJ databases">
        <title>Genome Sequence of Leucocoprinus birnbaumii.</title>
        <authorList>
            <person name="Buettner E."/>
        </authorList>
    </citation>
    <scope>NUCLEOTIDE SEQUENCE</scope>
    <source>
        <strain evidence="3">VT141</strain>
    </source>
</reference>
<feature type="signal peptide" evidence="1">
    <location>
        <begin position="1"/>
        <end position="26"/>
    </location>
</feature>
<accession>A0AAD5VUS1</accession>
<protein>
    <recommendedName>
        <fullName evidence="2">Endo-beta-1,2-glucanase SGL domain-containing protein</fullName>
    </recommendedName>
</protein>
<feature type="chain" id="PRO_5042174367" description="Endo-beta-1,2-glucanase SGL domain-containing protein" evidence="1">
    <location>
        <begin position="27"/>
        <end position="524"/>
    </location>
</feature>
<name>A0AAD5VUS1_9AGAR</name>
<dbReference type="Proteomes" id="UP001213000">
    <property type="component" value="Unassembled WGS sequence"/>
</dbReference>
<dbReference type="EMBL" id="JANIEX010000341">
    <property type="protein sequence ID" value="KAJ3568519.1"/>
    <property type="molecule type" value="Genomic_DNA"/>
</dbReference>
<evidence type="ECO:0000313" key="3">
    <source>
        <dbReference type="EMBL" id="KAJ3568519.1"/>
    </source>
</evidence>
<organism evidence="3 4">
    <name type="scientific">Leucocoprinus birnbaumii</name>
    <dbReference type="NCBI Taxonomy" id="56174"/>
    <lineage>
        <taxon>Eukaryota</taxon>
        <taxon>Fungi</taxon>
        <taxon>Dikarya</taxon>
        <taxon>Basidiomycota</taxon>
        <taxon>Agaricomycotina</taxon>
        <taxon>Agaricomycetes</taxon>
        <taxon>Agaricomycetidae</taxon>
        <taxon>Agaricales</taxon>
        <taxon>Agaricineae</taxon>
        <taxon>Agaricaceae</taxon>
        <taxon>Leucocoprinus</taxon>
    </lineage>
</organism>
<feature type="domain" description="Endo-beta-1,2-glucanase SGL" evidence="2">
    <location>
        <begin position="430"/>
        <end position="523"/>
    </location>
</feature>
<evidence type="ECO:0000313" key="4">
    <source>
        <dbReference type="Proteomes" id="UP001213000"/>
    </source>
</evidence>
<dbReference type="AlphaFoldDB" id="A0AAD5VUS1"/>
<evidence type="ECO:0000259" key="2">
    <source>
        <dbReference type="Pfam" id="PF26157"/>
    </source>
</evidence>
<comment type="caution">
    <text evidence="3">The sequence shown here is derived from an EMBL/GenBank/DDBJ whole genome shotgun (WGS) entry which is preliminary data.</text>
</comment>
<gene>
    <name evidence="3" type="ORF">NP233_g5665</name>
</gene>
<keyword evidence="1" id="KW-0732">Signal</keyword>
<evidence type="ECO:0000256" key="1">
    <source>
        <dbReference type="SAM" id="SignalP"/>
    </source>
</evidence>
<feature type="domain" description="Endo-beta-1,2-glucanase SGL" evidence="2">
    <location>
        <begin position="90"/>
        <end position="411"/>
    </location>
</feature>
<dbReference type="InterPro" id="IPR058773">
    <property type="entry name" value="SGL_GH162"/>
</dbReference>